<dbReference type="Gene3D" id="1.10.443.10">
    <property type="entry name" value="Intergrase catalytic core"/>
    <property type="match status" value="1"/>
</dbReference>
<keyword evidence="1" id="KW-0233">DNA recombination</keyword>
<name>A0A0C9U7B1_SPHS4</name>
<dbReference type="InterPro" id="IPR052925">
    <property type="entry name" value="Phage_Integrase-like_Recomb"/>
</dbReference>
<reference evidence="2 3" key="1">
    <citation type="submission" date="2014-06" db="EMBL/GenBank/DDBJ databases">
        <title>Evolutionary Origins and Diversification of the Mycorrhizal Mutualists.</title>
        <authorList>
            <consortium name="DOE Joint Genome Institute"/>
            <consortium name="Mycorrhizal Genomics Consortium"/>
            <person name="Kohler A."/>
            <person name="Kuo A."/>
            <person name="Nagy L.G."/>
            <person name="Floudas D."/>
            <person name="Copeland A."/>
            <person name="Barry K.W."/>
            <person name="Cichocki N."/>
            <person name="Veneault-Fourrey C."/>
            <person name="LaButti K."/>
            <person name="Lindquist E.A."/>
            <person name="Lipzen A."/>
            <person name="Lundell T."/>
            <person name="Morin E."/>
            <person name="Murat C."/>
            <person name="Riley R."/>
            <person name="Ohm R."/>
            <person name="Sun H."/>
            <person name="Tunlid A."/>
            <person name="Henrissat B."/>
            <person name="Grigoriev I.V."/>
            <person name="Hibbett D.S."/>
            <person name="Martin F."/>
        </authorList>
    </citation>
    <scope>NUCLEOTIDE SEQUENCE [LARGE SCALE GENOMIC DNA]</scope>
    <source>
        <strain evidence="2 3">SS14</strain>
    </source>
</reference>
<keyword evidence="3" id="KW-1185">Reference proteome</keyword>
<dbReference type="HOGENOM" id="CLU_083223_0_0_1"/>
<dbReference type="OrthoDB" id="5598396at2759"/>
<gene>
    <name evidence="2" type="ORF">M422DRAFT_101211</name>
</gene>
<dbReference type="EMBL" id="KN837157">
    <property type="protein sequence ID" value="KIJ38858.1"/>
    <property type="molecule type" value="Genomic_DNA"/>
</dbReference>
<proteinExistence type="predicted"/>
<dbReference type="InterPro" id="IPR011010">
    <property type="entry name" value="DNA_brk_join_enz"/>
</dbReference>
<sequence>MHDFPVEPTADILSFYTVYMCHHIKPTSVASYLSGIQNELEPVYPNIRSICRSALVRKTLLGCKRLLKSEPTRRIPLELPHLEALVQSLGQSPSYDHLLFLAQITSGFYGLNRLGELVWPDNRKLQSYANVSMRHSVDLIIDQYSYHLPGHKSDRSFEGNRIVIQAVNATHNPVLLFKKYLQARDSLFPGRPELWLKADGSIPQRRWFIDLLHHFLPDGISGHSLRAGGALALALAGVPPDRIQDAGRWT</sequence>
<dbReference type="GO" id="GO:0006310">
    <property type="term" value="P:DNA recombination"/>
    <property type="evidence" value="ECO:0007669"/>
    <property type="project" value="UniProtKB-KW"/>
</dbReference>
<dbReference type="AlphaFoldDB" id="A0A0C9U7B1"/>
<protein>
    <recommendedName>
        <fullName evidence="4">Tyr recombinase domain-containing protein</fullName>
    </recommendedName>
</protein>
<dbReference type="InterPro" id="IPR013762">
    <property type="entry name" value="Integrase-like_cat_sf"/>
</dbReference>
<organism evidence="2 3">
    <name type="scientific">Sphaerobolus stellatus (strain SS14)</name>
    <dbReference type="NCBI Taxonomy" id="990650"/>
    <lineage>
        <taxon>Eukaryota</taxon>
        <taxon>Fungi</taxon>
        <taxon>Dikarya</taxon>
        <taxon>Basidiomycota</taxon>
        <taxon>Agaricomycotina</taxon>
        <taxon>Agaricomycetes</taxon>
        <taxon>Phallomycetidae</taxon>
        <taxon>Geastrales</taxon>
        <taxon>Sphaerobolaceae</taxon>
        <taxon>Sphaerobolus</taxon>
    </lineage>
</organism>
<dbReference type="PANTHER" id="PTHR34605">
    <property type="entry name" value="PHAGE_INTEGRASE DOMAIN-CONTAINING PROTEIN"/>
    <property type="match status" value="1"/>
</dbReference>
<accession>A0A0C9U7B1</accession>
<dbReference type="Proteomes" id="UP000054279">
    <property type="component" value="Unassembled WGS sequence"/>
</dbReference>
<dbReference type="GO" id="GO:0003677">
    <property type="term" value="F:DNA binding"/>
    <property type="evidence" value="ECO:0007669"/>
    <property type="project" value="InterPro"/>
</dbReference>
<evidence type="ECO:0000313" key="3">
    <source>
        <dbReference type="Proteomes" id="UP000054279"/>
    </source>
</evidence>
<dbReference type="PANTHER" id="PTHR34605:SF3">
    <property type="entry name" value="P CELL-TYPE AGGLUTINATION PROTEIN MAP4-LIKE-RELATED"/>
    <property type="match status" value="1"/>
</dbReference>
<dbReference type="SUPFAM" id="SSF56349">
    <property type="entry name" value="DNA breaking-rejoining enzymes"/>
    <property type="match status" value="1"/>
</dbReference>
<dbReference type="GO" id="GO:0015074">
    <property type="term" value="P:DNA integration"/>
    <property type="evidence" value="ECO:0007669"/>
    <property type="project" value="InterPro"/>
</dbReference>
<evidence type="ECO:0000313" key="2">
    <source>
        <dbReference type="EMBL" id="KIJ38858.1"/>
    </source>
</evidence>
<feature type="non-terminal residue" evidence="2">
    <location>
        <position position="250"/>
    </location>
</feature>
<evidence type="ECO:0008006" key="4">
    <source>
        <dbReference type="Google" id="ProtNLM"/>
    </source>
</evidence>
<evidence type="ECO:0000256" key="1">
    <source>
        <dbReference type="ARBA" id="ARBA00023172"/>
    </source>
</evidence>